<comment type="caution">
    <text evidence="1">The sequence shown here is derived from an EMBL/GenBank/DDBJ whole genome shotgun (WGS) entry which is preliminary data.</text>
</comment>
<accession>A0ABQ8GQF5</accession>
<gene>
    <name evidence="1" type="ORF">B0J12DRAFT_237421</name>
</gene>
<dbReference type="Proteomes" id="UP000774617">
    <property type="component" value="Unassembled WGS sequence"/>
</dbReference>
<organism evidence="1 2">
    <name type="scientific">Macrophomina phaseolina</name>
    <dbReference type="NCBI Taxonomy" id="35725"/>
    <lineage>
        <taxon>Eukaryota</taxon>
        <taxon>Fungi</taxon>
        <taxon>Dikarya</taxon>
        <taxon>Ascomycota</taxon>
        <taxon>Pezizomycotina</taxon>
        <taxon>Dothideomycetes</taxon>
        <taxon>Dothideomycetes incertae sedis</taxon>
        <taxon>Botryosphaeriales</taxon>
        <taxon>Botryosphaeriaceae</taxon>
        <taxon>Macrophomina</taxon>
    </lineage>
</organism>
<evidence type="ECO:0000313" key="1">
    <source>
        <dbReference type="EMBL" id="KAH7062411.1"/>
    </source>
</evidence>
<protein>
    <submittedName>
        <fullName evidence="1">Uncharacterized protein</fullName>
    </submittedName>
</protein>
<evidence type="ECO:0000313" key="2">
    <source>
        <dbReference type="Proteomes" id="UP000774617"/>
    </source>
</evidence>
<dbReference type="EMBL" id="JAGTJR010000003">
    <property type="protein sequence ID" value="KAH7062411.1"/>
    <property type="molecule type" value="Genomic_DNA"/>
</dbReference>
<reference evidence="1 2" key="1">
    <citation type="journal article" date="2021" name="Nat. Commun.">
        <title>Genetic determinants of endophytism in the Arabidopsis root mycobiome.</title>
        <authorList>
            <person name="Mesny F."/>
            <person name="Miyauchi S."/>
            <person name="Thiergart T."/>
            <person name="Pickel B."/>
            <person name="Atanasova L."/>
            <person name="Karlsson M."/>
            <person name="Huettel B."/>
            <person name="Barry K.W."/>
            <person name="Haridas S."/>
            <person name="Chen C."/>
            <person name="Bauer D."/>
            <person name="Andreopoulos W."/>
            <person name="Pangilinan J."/>
            <person name="LaButti K."/>
            <person name="Riley R."/>
            <person name="Lipzen A."/>
            <person name="Clum A."/>
            <person name="Drula E."/>
            <person name="Henrissat B."/>
            <person name="Kohler A."/>
            <person name="Grigoriev I.V."/>
            <person name="Martin F.M."/>
            <person name="Hacquard S."/>
        </authorList>
    </citation>
    <scope>NUCLEOTIDE SEQUENCE [LARGE SCALE GENOMIC DNA]</scope>
    <source>
        <strain evidence="1 2">MPI-SDFR-AT-0080</strain>
    </source>
</reference>
<proteinExistence type="predicted"/>
<sequence>MAPSPLLAHLLNSNWRAYERHVTEVKIKQSIVTCCLCSTASCLEADERRSLKSVICSNCSHASCADCVIKSEVFTKLDRLRHHVKPQDRLRYSFGFYCDRCGASNKVIPQLQHKDEPLSASNSSRKLRPRTYANEYYVDFTWRKCRWCDQRCHLKCLLYRIKPWEQPEAPPTSVKRARREYDAHTRNIKARLAKGTPSSPLALFALTPPELPLETVSSSSSHILSDSLTPEELPPVVTVRSR</sequence>
<name>A0ABQ8GQF5_9PEZI</name>
<keyword evidence="2" id="KW-1185">Reference proteome</keyword>